<sequence length="67" mass="7545">MNEIQELKDRRRETVPCHSWGSFIAGVNLVMGVLCLRETKDVDKKGPPMLVMEGPSLQESEVVALLY</sequence>
<reference evidence="1 2" key="1">
    <citation type="submission" date="2019-09" db="EMBL/GenBank/DDBJ databases">
        <authorList>
            <person name="Chandra G."/>
            <person name="Truman W A."/>
        </authorList>
    </citation>
    <scope>NUCLEOTIDE SEQUENCE [LARGE SCALE GENOMIC DNA]</scope>
    <source>
        <strain evidence="1">PS880</strain>
    </source>
</reference>
<proteinExistence type="predicted"/>
<name>A0A5E7HFV8_PSEFL</name>
<gene>
    <name evidence="1" type="ORF">PS880_00889</name>
</gene>
<dbReference type="Proteomes" id="UP000375525">
    <property type="component" value="Unassembled WGS sequence"/>
</dbReference>
<dbReference type="AlphaFoldDB" id="A0A5E7HFV8"/>
<organism evidence="1 2">
    <name type="scientific">Pseudomonas fluorescens</name>
    <dbReference type="NCBI Taxonomy" id="294"/>
    <lineage>
        <taxon>Bacteria</taxon>
        <taxon>Pseudomonadati</taxon>
        <taxon>Pseudomonadota</taxon>
        <taxon>Gammaproteobacteria</taxon>
        <taxon>Pseudomonadales</taxon>
        <taxon>Pseudomonadaceae</taxon>
        <taxon>Pseudomonas</taxon>
    </lineage>
</organism>
<evidence type="ECO:0000313" key="1">
    <source>
        <dbReference type="EMBL" id="VVO62780.1"/>
    </source>
</evidence>
<evidence type="ECO:0000313" key="2">
    <source>
        <dbReference type="Proteomes" id="UP000375525"/>
    </source>
</evidence>
<dbReference type="EMBL" id="CABVIH010000003">
    <property type="protein sequence ID" value="VVO62780.1"/>
    <property type="molecule type" value="Genomic_DNA"/>
</dbReference>
<protein>
    <submittedName>
        <fullName evidence="1">Uncharacterized protein</fullName>
    </submittedName>
</protein>
<dbReference type="RefSeq" id="WP_150778767.1">
    <property type="nucleotide sequence ID" value="NZ_CABVIH010000003.1"/>
</dbReference>
<accession>A0A5E7HFV8</accession>